<dbReference type="InParanoid" id="A0A2P5HE85"/>
<sequence length="166" mass="18601">MPNTKHLILCLNLDDSVTLCLKVDHGSYDGTLLRIFDEQFRALARGDPALPKIEPFRNFIDRAHTTDREGNLAFWKAELAGYVPGRHGVPVSDGLQLVDIGTDVDAMASQGFWLVGRRLLPGDTEEPFDHPRAGAPAGVDHMRWLVMAQSKVMMAVKYLLMVDFRR</sequence>
<accession>A0A2P5HE85</accession>
<dbReference type="AlphaFoldDB" id="A0A2P5HE85"/>
<dbReference type="Gene3D" id="3.30.559.10">
    <property type="entry name" value="Chloramphenicol acetyltransferase-like domain"/>
    <property type="match status" value="1"/>
</dbReference>
<evidence type="ECO:0000313" key="2">
    <source>
        <dbReference type="Proteomes" id="UP000094444"/>
    </source>
</evidence>
<evidence type="ECO:0008006" key="3">
    <source>
        <dbReference type="Google" id="ProtNLM"/>
    </source>
</evidence>
<dbReference type="OrthoDB" id="416786at2759"/>
<gene>
    <name evidence="1" type="ORF">DHEL01_v213040</name>
</gene>
<reference evidence="1" key="1">
    <citation type="submission" date="2017-09" db="EMBL/GenBank/DDBJ databases">
        <title>Polyketide synthases of a Diaporthe helianthi virulent isolate.</title>
        <authorList>
            <person name="Baroncelli R."/>
        </authorList>
    </citation>
    <scope>NUCLEOTIDE SEQUENCE [LARGE SCALE GENOMIC DNA]</scope>
    <source>
        <strain evidence="1">7/96</strain>
    </source>
</reference>
<comment type="caution">
    <text evidence="1">The sequence shown here is derived from an EMBL/GenBank/DDBJ whole genome shotgun (WGS) entry which is preliminary data.</text>
</comment>
<organism evidence="1 2">
    <name type="scientific">Diaporthe helianthi</name>
    <dbReference type="NCBI Taxonomy" id="158607"/>
    <lineage>
        <taxon>Eukaryota</taxon>
        <taxon>Fungi</taxon>
        <taxon>Dikarya</taxon>
        <taxon>Ascomycota</taxon>
        <taxon>Pezizomycotina</taxon>
        <taxon>Sordariomycetes</taxon>
        <taxon>Sordariomycetidae</taxon>
        <taxon>Diaporthales</taxon>
        <taxon>Diaporthaceae</taxon>
        <taxon>Diaporthe</taxon>
    </lineage>
</organism>
<proteinExistence type="predicted"/>
<dbReference type="Gene3D" id="3.30.559.30">
    <property type="entry name" value="Nonribosomal peptide synthetase, condensation domain"/>
    <property type="match status" value="1"/>
</dbReference>
<name>A0A2P5HE85_DIAHE</name>
<dbReference type="InterPro" id="IPR023213">
    <property type="entry name" value="CAT-like_dom_sf"/>
</dbReference>
<evidence type="ECO:0000313" key="1">
    <source>
        <dbReference type="EMBL" id="POS68566.1"/>
    </source>
</evidence>
<protein>
    <recommendedName>
        <fullName evidence="3">Condensation domain-containing protein</fullName>
    </recommendedName>
</protein>
<dbReference type="EMBL" id="MAVT02004019">
    <property type="protein sequence ID" value="POS68566.1"/>
    <property type="molecule type" value="Genomic_DNA"/>
</dbReference>
<keyword evidence="2" id="KW-1185">Reference proteome</keyword>
<dbReference type="Proteomes" id="UP000094444">
    <property type="component" value="Unassembled WGS sequence"/>
</dbReference>